<proteinExistence type="predicted"/>
<dbReference type="Proteomes" id="UP000326582">
    <property type="component" value="Chromosome 5"/>
</dbReference>
<sequence>MQCSTTKTAMNSTASNPLSRLNSSPYRLRTEENKQTLSDTELEDILRSSNEGIVRSSSERDVRVRHNTQESFAYITPRSSHPTYIMSSEDELVARFRAIGLAEKKAVDIAKNKKVADSFLAVLEEGDVSEPKDEKQLNLLQSLAVESKNCGEPVAGRKWIVSAILDGRLKTNLQVTEAFKYVKENGEKSTVEGMEAASGVGIDLSRDQVKAEIMKYIDEHREAVEAKRYAGVPALLGETKKLASLKWASPALFKPVIDEIAAEIFGPKDERDVVKKEKKKKEVKAQNTKSAPEPARSMFTEGFLGDLHKPGENPQAYPELMKEHLAFTKGKVFTRFPPEPNGFLHIGHSKAIMVNFGYAKYHNGNCYLRFDDTNPEAEEEVYFNSIKDMVSWLGFEPWKITYSSDYFDQLYELAEKLIQLGKAYVCHCTAEEVKAQRGLKPDGTLGGERFPCPHRDVSVEENLEKFRQMRDGKYNPGEATLRMKQDIYSPSPQMWDLVAYRVLNAPHHRTGDKWKIYPTYDFTHCLVDSFENISHSLCTTEFRLSRESYEWLCDALHVYRPAQREYGRLNITGTIMSKRKIAKLVNEGYVRGWNDPRLYTLEGIKRRGVPPGAILSFINTLGVTTSTTNIQAVRFESAVRSYLDSTTPRLMMVMDPVLCEIANVADDFEEVVEMPYIATKPEFGSRKLTFGKRFYIDRSDYRDVIDKEYFRLAPGQPVGLMKVPFNVSVVEVVREGEKITKIIVNYDNDAKKKPKTYIQWIGADNAKKLSEVRLYNQLFKSENPLAHPEGYLKDINDDSEEVVQNSLVEAEGFEHVVAKSPFNIQIPGSQFNIKEKAGPEAVRFQAMRIGYFCIDSDSKNNDILNRIVTLKEDAAKA</sequence>
<keyword evidence="2" id="KW-1185">Reference proteome</keyword>
<accession>A0ACD0WP53</accession>
<reference evidence="2" key="1">
    <citation type="journal article" date="2019" name="MBio">
        <title>Comparative genomics for the elucidation of multidrug resistance (MDR) in Candida lusitaniae.</title>
        <authorList>
            <person name="Kannan A."/>
            <person name="Asner S.A."/>
            <person name="Trachsel E."/>
            <person name="Kelly S."/>
            <person name="Parker J."/>
            <person name="Sanglard D."/>
        </authorList>
    </citation>
    <scope>NUCLEOTIDE SEQUENCE [LARGE SCALE GENOMIC DNA]</scope>
    <source>
        <strain evidence="2">P1</strain>
    </source>
</reference>
<evidence type="ECO:0000313" key="2">
    <source>
        <dbReference type="Proteomes" id="UP000326582"/>
    </source>
</evidence>
<protein>
    <submittedName>
        <fullName evidence="1">Glutamine-tRNA ligase</fullName>
    </submittedName>
</protein>
<organism evidence="1 2">
    <name type="scientific">Clavispora lusitaniae</name>
    <name type="common">Candida lusitaniae</name>
    <dbReference type="NCBI Taxonomy" id="36911"/>
    <lineage>
        <taxon>Eukaryota</taxon>
        <taxon>Fungi</taxon>
        <taxon>Dikarya</taxon>
        <taxon>Ascomycota</taxon>
        <taxon>Saccharomycotina</taxon>
        <taxon>Pichiomycetes</taxon>
        <taxon>Metschnikowiaceae</taxon>
        <taxon>Clavispora</taxon>
    </lineage>
</organism>
<evidence type="ECO:0000313" key="1">
    <source>
        <dbReference type="EMBL" id="QFZ29175.1"/>
    </source>
</evidence>
<gene>
    <name evidence="1" type="ORF">EJF14_50404</name>
</gene>
<name>A0ACD0WP53_CLALS</name>
<dbReference type="EMBL" id="CP038488">
    <property type="protein sequence ID" value="QFZ29175.1"/>
    <property type="molecule type" value="Genomic_DNA"/>
</dbReference>
<keyword evidence="1" id="KW-0436">Ligase</keyword>